<feature type="transmembrane region" description="Helical" evidence="6">
    <location>
        <begin position="429"/>
        <end position="451"/>
    </location>
</feature>
<reference evidence="8" key="1">
    <citation type="submission" date="2020-07" db="EMBL/GenBank/DDBJ databases">
        <title>Draft Genome Sequence of a Deep-Sea Yeast, Naganishia (Cryptococcus) liquefaciens strain N6.</title>
        <authorList>
            <person name="Han Y.W."/>
            <person name="Kajitani R."/>
            <person name="Morimoto H."/>
            <person name="Parhat M."/>
            <person name="Tsubouchi H."/>
            <person name="Bakenova O."/>
            <person name="Ogata M."/>
            <person name="Argunhan B."/>
            <person name="Aoki R."/>
            <person name="Kajiwara S."/>
            <person name="Itoh T."/>
            <person name="Iwasaki H."/>
        </authorList>
    </citation>
    <scope>NUCLEOTIDE SEQUENCE</scope>
    <source>
        <strain evidence="8">N6</strain>
    </source>
</reference>
<feature type="region of interest" description="Disordered" evidence="5">
    <location>
        <begin position="1"/>
        <end position="23"/>
    </location>
</feature>
<evidence type="ECO:0000256" key="4">
    <source>
        <dbReference type="ARBA" id="ARBA00023136"/>
    </source>
</evidence>
<evidence type="ECO:0000256" key="5">
    <source>
        <dbReference type="SAM" id="MobiDB-lite"/>
    </source>
</evidence>
<dbReference type="EMBL" id="BLZA01000024">
    <property type="protein sequence ID" value="GHJ87993.1"/>
    <property type="molecule type" value="Genomic_DNA"/>
</dbReference>
<feature type="transmembrane region" description="Helical" evidence="6">
    <location>
        <begin position="149"/>
        <end position="170"/>
    </location>
</feature>
<comment type="caution">
    <text evidence="8">The sequence shown here is derived from an EMBL/GenBank/DDBJ whole genome shotgun (WGS) entry which is preliminary data.</text>
</comment>
<dbReference type="InterPro" id="IPR020846">
    <property type="entry name" value="MFS_dom"/>
</dbReference>
<dbReference type="GO" id="GO:0022857">
    <property type="term" value="F:transmembrane transporter activity"/>
    <property type="evidence" value="ECO:0007669"/>
    <property type="project" value="InterPro"/>
</dbReference>
<dbReference type="SUPFAM" id="SSF103473">
    <property type="entry name" value="MFS general substrate transporter"/>
    <property type="match status" value="1"/>
</dbReference>
<dbReference type="FunFam" id="1.20.1250.20:FF:000011">
    <property type="entry name" value="MFS multidrug transporter, putative"/>
    <property type="match status" value="1"/>
</dbReference>
<keyword evidence="4 6" id="KW-0472">Membrane</keyword>
<feature type="transmembrane region" description="Helical" evidence="6">
    <location>
        <begin position="235"/>
        <end position="257"/>
    </location>
</feature>
<protein>
    <recommendedName>
        <fullName evidence="7">Major facilitator superfamily (MFS) profile domain-containing protein</fullName>
    </recommendedName>
</protein>
<evidence type="ECO:0000256" key="2">
    <source>
        <dbReference type="ARBA" id="ARBA00022692"/>
    </source>
</evidence>
<evidence type="ECO:0000256" key="1">
    <source>
        <dbReference type="ARBA" id="ARBA00004141"/>
    </source>
</evidence>
<keyword evidence="3 6" id="KW-1133">Transmembrane helix</keyword>
<proteinExistence type="predicted"/>
<dbReference type="CDD" id="cd17323">
    <property type="entry name" value="MFS_Tpo1_MDR_like"/>
    <property type="match status" value="1"/>
</dbReference>
<name>A0A8H3TW72_9TREE</name>
<dbReference type="GO" id="GO:0005886">
    <property type="term" value="C:plasma membrane"/>
    <property type="evidence" value="ECO:0007669"/>
    <property type="project" value="TreeGrafter"/>
</dbReference>
<dbReference type="PANTHER" id="PTHR23502">
    <property type="entry name" value="MAJOR FACILITATOR SUPERFAMILY"/>
    <property type="match status" value="1"/>
</dbReference>
<keyword evidence="9" id="KW-1185">Reference proteome</keyword>
<dbReference type="AlphaFoldDB" id="A0A8H3TW72"/>
<evidence type="ECO:0000256" key="6">
    <source>
        <dbReference type="SAM" id="Phobius"/>
    </source>
</evidence>
<feature type="transmembrane region" description="Helical" evidence="6">
    <location>
        <begin position="118"/>
        <end position="137"/>
    </location>
</feature>
<evidence type="ECO:0000313" key="9">
    <source>
        <dbReference type="Proteomes" id="UP000620104"/>
    </source>
</evidence>
<gene>
    <name evidence="8" type="ORF">NliqN6_4395</name>
</gene>
<dbReference type="OrthoDB" id="9986881at2759"/>
<feature type="transmembrane region" description="Helical" evidence="6">
    <location>
        <begin position="80"/>
        <end position="103"/>
    </location>
</feature>
<dbReference type="PROSITE" id="PS50850">
    <property type="entry name" value="MFS"/>
    <property type="match status" value="1"/>
</dbReference>
<dbReference type="Pfam" id="PF07690">
    <property type="entry name" value="MFS_1"/>
    <property type="match status" value="1"/>
</dbReference>
<feature type="transmembrane region" description="Helical" evidence="6">
    <location>
        <begin position="351"/>
        <end position="371"/>
    </location>
</feature>
<feature type="transmembrane region" description="Helical" evidence="6">
    <location>
        <begin position="458"/>
        <end position="483"/>
    </location>
</feature>
<evidence type="ECO:0000256" key="3">
    <source>
        <dbReference type="ARBA" id="ARBA00022989"/>
    </source>
</evidence>
<comment type="subcellular location">
    <subcellularLocation>
        <location evidence="1">Membrane</location>
        <topology evidence="1">Multi-pass membrane protein</topology>
    </subcellularLocation>
</comment>
<dbReference type="Proteomes" id="UP000620104">
    <property type="component" value="Unassembled WGS sequence"/>
</dbReference>
<dbReference type="PANTHER" id="PTHR23502:SF184">
    <property type="entry name" value="MAJOR FACILITATOR SUPERFAMILY (MFS) PROFILE DOMAIN-CONTAINING PROTEIN"/>
    <property type="match status" value="1"/>
</dbReference>
<feature type="compositionally biased region" description="Polar residues" evidence="5">
    <location>
        <begin position="1"/>
        <end position="11"/>
    </location>
</feature>
<accession>A0A8H3TW72</accession>
<feature type="domain" description="Major facilitator superfamily (MFS) profile" evidence="7">
    <location>
        <begin position="82"/>
        <end position="521"/>
    </location>
</feature>
<feature type="transmembrane region" description="Helical" evidence="6">
    <location>
        <begin position="495"/>
        <end position="517"/>
    </location>
</feature>
<evidence type="ECO:0000259" key="7">
    <source>
        <dbReference type="PROSITE" id="PS50850"/>
    </source>
</evidence>
<dbReference type="InterPro" id="IPR011701">
    <property type="entry name" value="MFS"/>
</dbReference>
<feature type="transmembrane region" description="Helical" evidence="6">
    <location>
        <begin position="313"/>
        <end position="339"/>
    </location>
</feature>
<keyword evidence="2 6" id="KW-0812">Transmembrane</keyword>
<feature type="transmembrane region" description="Helical" evidence="6">
    <location>
        <begin position="176"/>
        <end position="199"/>
    </location>
</feature>
<sequence>MSTSEAPTSPRASPGRHLPTLPSTHTLRRRPWRKYTTPFPRILAQIYPGSGTPEDPYLIDWLPGRDDPENPLRWAEGYKWAIMGIATWATLSVALASSALSAAEHSVEEDFPDYDREVYTMVLSAFVLGFATGPLMWAPASEVSGRRALYIVTFGLFTIFNGAICSSQNIQTLIVLRFFAGVAGAAPLTNSGGTVADIFEADERGLGMVIFSSAPFMGPALGPICGGFLGETSGWRWVAALLAIFSAVLTLVGGLWLPETYPIVLLRKRAALLTKVTGKQYVYKGDKKKRMGILELYKHALSRPWELLFKEPIVFLLAIYMAIIIGTLYLLFGAFPIVFQQERGWSPGIGGLAFIGVFTGCIIALVYSVVWENPRYARKLKAEGGWLRPEERLPSAILGGIMLPSFQSRKLFLGLFTFAWTAAPARIPWIVPIICSAPFGIGMVLLFLSVFNYLVDSYLIYSASVLAGNVVVRCLAGMAFPLFTTQMYDNLGTNWASTLVGFLSLACAPLPILFYIYGERIRVRTKFGREANEIGMAMRRSMSMQEKSRAYEDHTARAHPGGPGGAGEP</sequence>
<dbReference type="Gene3D" id="1.20.1250.20">
    <property type="entry name" value="MFS general substrate transporter like domains"/>
    <property type="match status" value="1"/>
</dbReference>
<feature type="region of interest" description="Disordered" evidence="5">
    <location>
        <begin position="549"/>
        <end position="569"/>
    </location>
</feature>
<evidence type="ECO:0000313" key="8">
    <source>
        <dbReference type="EMBL" id="GHJ87993.1"/>
    </source>
</evidence>
<feature type="transmembrane region" description="Helical" evidence="6">
    <location>
        <begin position="206"/>
        <end position="229"/>
    </location>
</feature>
<dbReference type="InterPro" id="IPR036259">
    <property type="entry name" value="MFS_trans_sf"/>
</dbReference>
<organism evidence="8 9">
    <name type="scientific">Naganishia liquefaciens</name>
    <dbReference type="NCBI Taxonomy" id="104408"/>
    <lineage>
        <taxon>Eukaryota</taxon>
        <taxon>Fungi</taxon>
        <taxon>Dikarya</taxon>
        <taxon>Basidiomycota</taxon>
        <taxon>Agaricomycotina</taxon>
        <taxon>Tremellomycetes</taxon>
        <taxon>Filobasidiales</taxon>
        <taxon>Filobasidiaceae</taxon>
        <taxon>Naganishia</taxon>
    </lineage>
</organism>